<dbReference type="InterPro" id="IPR032421">
    <property type="entry name" value="PMT_4TMC"/>
</dbReference>
<keyword evidence="8 10" id="KW-0472">Membrane</keyword>
<evidence type="ECO:0000256" key="1">
    <source>
        <dbReference type="ARBA" id="ARBA00004127"/>
    </source>
</evidence>
<dbReference type="InterPro" id="IPR027005">
    <property type="entry name" value="PMT-like"/>
</dbReference>
<feature type="transmembrane region" description="Helical" evidence="10">
    <location>
        <begin position="278"/>
        <end position="297"/>
    </location>
</feature>
<comment type="function">
    <text evidence="10">Protein O-mannosyltransferase that catalyzes the transfer of a single mannose residue from a polyprenol phospho-mannosyl lipidic donor to the hydroxyl group of selected serine and threonine residues in acceptor proteins.</text>
</comment>
<evidence type="ECO:0000256" key="3">
    <source>
        <dbReference type="ARBA" id="ARBA00007222"/>
    </source>
</evidence>
<dbReference type="Proteomes" id="UP000626982">
    <property type="component" value="Unassembled WGS sequence"/>
</dbReference>
<keyword evidence="15" id="KW-1185">Reference proteome</keyword>
<evidence type="ECO:0000259" key="13">
    <source>
        <dbReference type="Pfam" id="PF16192"/>
    </source>
</evidence>
<evidence type="ECO:0000256" key="6">
    <source>
        <dbReference type="ARBA" id="ARBA00022692"/>
    </source>
</evidence>
<evidence type="ECO:0000256" key="4">
    <source>
        <dbReference type="ARBA" id="ARBA00022676"/>
    </source>
</evidence>
<evidence type="ECO:0000256" key="10">
    <source>
        <dbReference type="RuleBase" id="RU367007"/>
    </source>
</evidence>
<feature type="transmembrane region" description="Helical" evidence="10">
    <location>
        <begin position="190"/>
        <end position="209"/>
    </location>
</feature>
<keyword evidence="7 10" id="KW-1133">Transmembrane helix</keyword>
<dbReference type="PANTHER" id="PTHR10050:SF46">
    <property type="entry name" value="PROTEIN O-MANNOSYL-TRANSFERASE 2"/>
    <property type="match status" value="1"/>
</dbReference>
<comment type="similarity">
    <text evidence="3 10">Belongs to the glycosyltransferase 39 family.</text>
</comment>
<sequence>MTISGAPDPEDARDRAAAGAHDGTAVSVADAPRPLPRGSALLARLDVAADRFGRLERALTRPHVRRRLEVGAPVAILAIAALLRLTALGHPHILVFDETYYAKDAWSTWQLGYEGEWAEGSDERFEAGDAGGLTEVADYVVHPPLGKWIIGMFMGAFGVVDPVLWRLPTALAGIVIVGLTYAISRGLTRSIAFGTLAGLWLAIDGFAIVMSRTALLDTILAMFVLAGAGALLLDRRGSPTRTVRAIAARRRRFGAAMWSRPWIVVAGVLLGAACATKWSGAAFIAAFGLWTVIMDALDRRRAGFRHPWIGTLLTQAPTSFVLLVLPAIVVYVASYAGWFDGGWGSQAVLEDPALRWTGMLAWVPLGLQALWRYHAQQLGFHVGLTSEHAYESPAYQWLWLGRPTAFEMGTGSEGTWWITALPNLVVWYAAVVALAYLIYRLGRHLDRRAGFVVVGVLAGYAPWLAFPDRTIFFFYAIVFLPFLVIGLAIALQALVGPRSRRADDVPTALELDLARSMGEADCWTAEREALQRRAAGWVAISAIVLLSVVALAWYAPVAYGIELPAAEVRFRYWPPTWP</sequence>
<dbReference type="GO" id="GO:0016757">
    <property type="term" value="F:glycosyltransferase activity"/>
    <property type="evidence" value="ECO:0007669"/>
    <property type="project" value="UniProtKB-KW"/>
</dbReference>
<name>A0ABQ2KDB6_9MICO</name>
<comment type="subcellular location">
    <subcellularLocation>
        <location evidence="10">Cell membrane</location>
    </subcellularLocation>
    <subcellularLocation>
        <location evidence="1">Endomembrane system</location>
        <topology evidence="1">Multi-pass membrane protein</topology>
    </subcellularLocation>
</comment>
<keyword evidence="10" id="KW-1003">Cell membrane</keyword>
<comment type="pathway">
    <text evidence="2 10">Protein modification; protein glycosylation.</text>
</comment>
<organism evidence="14 15">
    <name type="scientific">Agrococcus terreus</name>
    <dbReference type="NCBI Taxonomy" id="574649"/>
    <lineage>
        <taxon>Bacteria</taxon>
        <taxon>Bacillati</taxon>
        <taxon>Actinomycetota</taxon>
        <taxon>Actinomycetes</taxon>
        <taxon>Micrococcales</taxon>
        <taxon>Microbacteriaceae</taxon>
        <taxon>Agrococcus</taxon>
    </lineage>
</organism>
<dbReference type="PANTHER" id="PTHR10050">
    <property type="entry name" value="DOLICHYL-PHOSPHATE-MANNOSE--PROTEIN MANNOSYLTRANSFERASE"/>
    <property type="match status" value="1"/>
</dbReference>
<keyword evidence="4 10" id="KW-0328">Glycosyltransferase</keyword>
<dbReference type="InterPro" id="IPR003342">
    <property type="entry name" value="ArnT-like_N"/>
</dbReference>
<evidence type="ECO:0000256" key="9">
    <source>
        <dbReference type="ARBA" id="ARBA00093617"/>
    </source>
</evidence>
<evidence type="ECO:0000256" key="5">
    <source>
        <dbReference type="ARBA" id="ARBA00022679"/>
    </source>
</evidence>
<comment type="caution">
    <text evidence="14">The sequence shown here is derived from an EMBL/GenBank/DDBJ whole genome shotgun (WGS) entry which is preliminary data.</text>
</comment>
<feature type="transmembrane region" description="Helical" evidence="10">
    <location>
        <begin position="416"/>
        <end position="437"/>
    </location>
</feature>
<feature type="transmembrane region" description="Helical" evidence="10">
    <location>
        <begin position="70"/>
        <end position="87"/>
    </location>
</feature>
<feature type="transmembrane region" description="Helical" evidence="10">
    <location>
        <begin position="215"/>
        <end position="233"/>
    </location>
</feature>
<evidence type="ECO:0000259" key="12">
    <source>
        <dbReference type="Pfam" id="PF02366"/>
    </source>
</evidence>
<keyword evidence="6 10" id="KW-0812">Transmembrane</keyword>
<protein>
    <recommendedName>
        <fullName evidence="9 10">Polyprenol-phosphate-mannose--protein mannosyltransferase</fullName>
        <ecNumber evidence="10">2.4.1.-</ecNumber>
    </recommendedName>
</protein>
<feature type="domain" description="ArnT-like N-terminal" evidence="12">
    <location>
        <begin position="76"/>
        <end position="293"/>
    </location>
</feature>
<evidence type="ECO:0000313" key="15">
    <source>
        <dbReference type="Proteomes" id="UP000626982"/>
    </source>
</evidence>
<evidence type="ECO:0000256" key="11">
    <source>
        <dbReference type="SAM" id="MobiDB-lite"/>
    </source>
</evidence>
<keyword evidence="5 10" id="KW-0808">Transferase</keyword>
<evidence type="ECO:0000313" key="14">
    <source>
        <dbReference type="EMBL" id="GGN80068.1"/>
    </source>
</evidence>
<feature type="transmembrane region" description="Helical" evidence="10">
    <location>
        <begin position="534"/>
        <end position="555"/>
    </location>
</feature>
<evidence type="ECO:0000256" key="8">
    <source>
        <dbReference type="ARBA" id="ARBA00023136"/>
    </source>
</evidence>
<feature type="transmembrane region" description="Helical" evidence="10">
    <location>
        <begin position="449"/>
        <end position="466"/>
    </location>
</feature>
<dbReference type="RefSeq" id="WP_188716219.1">
    <property type="nucleotide sequence ID" value="NZ_BAABBD010000001.1"/>
</dbReference>
<dbReference type="EC" id="2.4.1.-" evidence="10"/>
<feature type="region of interest" description="Disordered" evidence="11">
    <location>
        <begin position="1"/>
        <end position="32"/>
    </location>
</feature>
<reference evidence="15" key="1">
    <citation type="journal article" date="2019" name="Int. J. Syst. Evol. Microbiol.">
        <title>The Global Catalogue of Microorganisms (GCM) 10K type strain sequencing project: providing services to taxonomists for standard genome sequencing and annotation.</title>
        <authorList>
            <consortium name="The Broad Institute Genomics Platform"/>
            <consortium name="The Broad Institute Genome Sequencing Center for Infectious Disease"/>
            <person name="Wu L."/>
            <person name="Ma J."/>
        </authorList>
    </citation>
    <scope>NUCLEOTIDE SEQUENCE [LARGE SCALE GENOMIC DNA]</scope>
    <source>
        <strain evidence="15">CGMCC 1.6960</strain>
    </source>
</reference>
<evidence type="ECO:0000256" key="7">
    <source>
        <dbReference type="ARBA" id="ARBA00022989"/>
    </source>
</evidence>
<gene>
    <name evidence="14" type="ORF">GCM10010968_07610</name>
</gene>
<feature type="transmembrane region" description="Helical" evidence="10">
    <location>
        <begin position="318"/>
        <end position="338"/>
    </location>
</feature>
<dbReference type="EMBL" id="BMLM01000001">
    <property type="protein sequence ID" value="GGN80068.1"/>
    <property type="molecule type" value="Genomic_DNA"/>
</dbReference>
<accession>A0ABQ2KDB6</accession>
<feature type="transmembrane region" description="Helical" evidence="10">
    <location>
        <begin position="253"/>
        <end position="272"/>
    </location>
</feature>
<dbReference type="Pfam" id="PF02366">
    <property type="entry name" value="PMT"/>
    <property type="match status" value="1"/>
</dbReference>
<evidence type="ECO:0000256" key="2">
    <source>
        <dbReference type="ARBA" id="ARBA00004922"/>
    </source>
</evidence>
<feature type="domain" description="Protein O-mannosyl-transferase C-terminal four TM" evidence="13">
    <location>
        <begin position="368"/>
        <end position="577"/>
    </location>
</feature>
<feature type="transmembrane region" description="Helical" evidence="10">
    <location>
        <begin position="472"/>
        <end position="491"/>
    </location>
</feature>
<proteinExistence type="inferred from homology"/>
<dbReference type="Pfam" id="PF16192">
    <property type="entry name" value="PMT_4TMC"/>
    <property type="match status" value="1"/>
</dbReference>
<feature type="transmembrane region" description="Helical" evidence="10">
    <location>
        <begin position="163"/>
        <end position="183"/>
    </location>
</feature>